<organism evidence="4 5">
    <name type="scientific">Bodo saltans</name>
    <name type="common">Flagellated protozoan</name>
    <dbReference type="NCBI Taxonomy" id="75058"/>
    <lineage>
        <taxon>Eukaryota</taxon>
        <taxon>Discoba</taxon>
        <taxon>Euglenozoa</taxon>
        <taxon>Kinetoplastea</taxon>
        <taxon>Metakinetoplastina</taxon>
        <taxon>Eubodonida</taxon>
        <taxon>Bodonidae</taxon>
        <taxon>Bodo</taxon>
    </lineage>
</organism>
<feature type="region of interest" description="Disordered" evidence="2">
    <location>
        <begin position="498"/>
        <end position="564"/>
    </location>
</feature>
<dbReference type="Proteomes" id="UP000051952">
    <property type="component" value="Unassembled WGS sequence"/>
</dbReference>
<feature type="compositionally biased region" description="Polar residues" evidence="2">
    <location>
        <begin position="551"/>
        <end position="564"/>
    </location>
</feature>
<keyword evidence="1" id="KW-0479">Metal-binding</keyword>
<dbReference type="SMART" id="SM00343">
    <property type="entry name" value="ZnF_C2HC"/>
    <property type="match status" value="3"/>
</dbReference>
<feature type="region of interest" description="Disordered" evidence="2">
    <location>
        <begin position="448"/>
        <end position="471"/>
    </location>
</feature>
<feature type="compositionally biased region" description="Gly residues" evidence="2">
    <location>
        <begin position="318"/>
        <end position="329"/>
    </location>
</feature>
<feature type="region of interest" description="Disordered" evidence="2">
    <location>
        <begin position="219"/>
        <end position="244"/>
    </location>
</feature>
<feature type="compositionally biased region" description="Polar residues" evidence="2">
    <location>
        <begin position="332"/>
        <end position="346"/>
    </location>
</feature>
<dbReference type="EMBL" id="CYKH01000376">
    <property type="protein sequence ID" value="CUF65687.1"/>
    <property type="molecule type" value="Genomic_DNA"/>
</dbReference>
<dbReference type="InterPro" id="IPR001878">
    <property type="entry name" value="Znf_CCHC"/>
</dbReference>
<evidence type="ECO:0000256" key="1">
    <source>
        <dbReference type="PROSITE-ProRule" id="PRU00047"/>
    </source>
</evidence>
<gene>
    <name evidence="4" type="ORF">BSAL_64540</name>
</gene>
<keyword evidence="1" id="KW-0863">Zinc-finger</keyword>
<feature type="region of interest" description="Disordered" evidence="2">
    <location>
        <begin position="634"/>
        <end position="670"/>
    </location>
</feature>
<keyword evidence="1" id="KW-0862">Zinc</keyword>
<sequence>MHQPKQQQQQQQPLKWSDLQAVFASQDDDDDGDAPSTPFCFNCREDGHAVAHCPHPKRCYICLKPTHQGYQCAENPVPGSIAFKHDTRCEYCHEKGHSAIFCRKPGGAAHGRKADTVFARPLVLHAPRDGPNEADVKKARIQITEILRRLQSASIPNCNVGTVLRLDLGKMRDSEFFCAVLPLLNDPTASGMPTNDRNTIRQCLYKMRGAVAGGIQLGVTRGGDGPTKKSHKSTPLDLGNNNAAGTDDRDLLYDMKTSGLDINILHSGRLDVFHRTRAAGVRGGTMEIKSNDDTQLLHPEGVISDTVYLASQHRGSPGRSGGGGGGGVHNGKTASPTKGALPNQSVRPVDRLVTNLEQMFARKQLLMNAASQRKGPQAQIIISPTRASPSRRQPGGGGSSTTSADGRSRSGDKSNNTPSSKRFIAPVPPHTRQKGDVAQEVLHRWAIDGPASTPRPQELSNETSKVSQQEIGGPVVPSQLRAGGPSVVRSFLNNATHQFGDPQRRWSQTGGHNARHSHQEGTSSQQPIMNWDRYRKQNPSLADTKPRAGGTSISHSSNRPHSATTARVVDTSVVVAPVQQDLVAKWRERFDYSKTTSSESVEQMLAERAMHRRMVAGDGTRYESLATALVQQATRPGTAGTPSTGGTAARAGAAAAHRRRSSHGITPDGSSTHVDNLWTVHCGVLANDEAEATLRRAVVDEVTSYAKRIAFYQDEGHGHSGISTTFLSELERLVFTVETPEEFKQCAEKLVHSYGVKFRSGRAMLIRLVGIAATLFQEMQVAQHYHDGTVITNNASQ</sequence>
<evidence type="ECO:0000313" key="5">
    <source>
        <dbReference type="Proteomes" id="UP000051952"/>
    </source>
</evidence>
<evidence type="ECO:0000259" key="3">
    <source>
        <dbReference type="PROSITE" id="PS50158"/>
    </source>
</evidence>
<dbReference type="Gene3D" id="4.10.60.10">
    <property type="entry name" value="Zinc finger, CCHC-type"/>
    <property type="match status" value="1"/>
</dbReference>
<dbReference type="VEuPathDB" id="TriTrypDB:BSAL_64540"/>
<dbReference type="GO" id="GO:0008270">
    <property type="term" value="F:zinc ion binding"/>
    <property type="evidence" value="ECO:0007669"/>
    <property type="project" value="UniProtKB-KW"/>
</dbReference>
<feature type="compositionally biased region" description="Low complexity" evidence="2">
    <location>
        <begin position="634"/>
        <end position="655"/>
    </location>
</feature>
<dbReference type="GO" id="GO:0003676">
    <property type="term" value="F:nucleic acid binding"/>
    <property type="evidence" value="ECO:0007669"/>
    <property type="project" value="InterPro"/>
</dbReference>
<protein>
    <recommendedName>
        <fullName evidence="3">CCHC-type domain-containing protein</fullName>
    </recommendedName>
</protein>
<evidence type="ECO:0000256" key="2">
    <source>
        <dbReference type="SAM" id="MobiDB-lite"/>
    </source>
</evidence>
<feature type="region of interest" description="Disordered" evidence="2">
    <location>
        <begin position="369"/>
        <end position="436"/>
    </location>
</feature>
<dbReference type="SUPFAM" id="SSF57756">
    <property type="entry name" value="Retrovirus zinc finger-like domains"/>
    <property type="match status" value="1"/>
</dbReference>
<dbReference type="OrthoDB" id="8026949at2759"/>
<dbReference type="InterPro" id="IPR036875">
    <property type="entry name" value="Znf_CCHC_sf"/>
</dbReference>
<feature type="compositionally biased region" description="Polar residues" evidence="2">
    <location>
        <begin position="454"/>
        <end position="470"/>
    </location>
</feature>
<name>A0A0S4INF3_BODSA</name>
<feature type="region of interest" description="Disordered" evidence="2">
    <location>
        <begin position="1"/>
        <end position="32"/>
    </location>
</feature>
<proteinExistence type="predicted"/>
<evidence type="ECO:0000313" key="4">
    <source>
        <dbReference type="EMBL" id="CUF65687.1"/>
    </source>
</evidence>
<dbReference type="PROSITE" id="PS50158">
    <property type="entry name" value="ZF_CCHC"/>
    <property type="match status" value="1"/>
</dbReference>
<accession>A0A0S4INF3</accession>
<feature type="compositionally biased region" description="Low complexity" evidence="2">
    <location>
        <begin position="1"/>
        <end position="12"/>
    </location>
</feature>
<keyword evidence="5" id="KW-1185">Reference proteome</keyword>
<reference evidence="5" key="1">
    <citation type="submission" date="2015-09" db="EMBL/GenBank/DDBJ databases">
        <authorList>
            <consortium name="Pathogen Informatics"/>
        </authorList>
    </citation>
    <scope>NUCLEOTIDE SEQUENCE [LARGE SCALE GENOMIC DNA]</scope>
    <source>
        <strain evidence="5">Lake Konstanz</strain>
    </source>
</reference>
<feature type="region of interest" description="Disordered" evidence="2">
    <location>
        <begin position="312"/>
        <end position="348"/>
    </location>
</feature>
<feature type="domain" description="CCHC-type" evidence="3">
    <location>
        <begin position="40"/>
        <end position="54"/>
    </location>
</feature>
<dbReference type="AlphaFoldDB" id="A0A0S4INF3"/>